<proteinExistence type="predicted"/>
<dbReference type="Proteomes" id="UP001464555">
    <property type="component" value="Unassembled WGS sequence"/>
</dbReference>
<feature type="domain" description="Aspartate/homoserine dehydrogenase NAD-binding" evidence="2">
    <location>
        <begin position="11"/>
        <end position="141"/>
    </location>
</feature>
<dbReference type="RefSeq" id="WP_341695997.1">
    <property type="nucleotide sequence ID" value="NZ_JBBYHR010000002.1"/>
</dbReference>
<dbReference type="SUPFAM" id="SSF51735">
    <property type="entry name" value="NAD(P)-binding Rossmann-fold domains"/>
    <property type="match status" value="1"/>
</dbReference>
<comment type="caution">
    <text evidence="3">The sequence shown here is derived from an EMBL/GenBank/DDBJ whole genome shotgun (WGS) entry which is preliminary data.</text>
</comment>
<dbReference type="PANTHER" id="PTHR43070:SF3">
    <property type="entry name" value="HOMOSERINE DEHYDROGENASE"/>
    <property type="match status" value="1"/>
</dbReference>
<reference evidence="3 4" key="1">
    <citation type="submission" date="2024-04" db="EMBL/GenBank/DDBJ databases">
        <title>Flavobacterium sp. DGU11 16S ribosomal RNA gene Genome sequencing and assembly.</title>
        <authorList>
            <person name="Park S."/>
        </authorList>
    </citation>
    <scope>NUCLEOTIDE SEQUENCE [LARGE SCALE GENOMIC DNA]</scope>
    <source>
        <strain evidence="3 4">DGU11</strain>
    </source>
</reference>
<dbReference type="InterPro" id="IPR011147">
    <property type="entry name" value="Bifunc_Aspkin/hSer_DH"/>
</dbReference>
<evidence type="ECO:0000313" key="3">
    <source>
        <dbReference type="EMBL" id="MEL1243684.1"/>
    </source>
</evidence>
<gene>
    <name evidence="3" type="ORF">AAEO56_05380</name>
</gene>
<name>A0ABU9HV35_9FLAO</name>
<dbReference type="EMBL" id="JBBYHR010000002">
    <property type="protein sequence ID" value="MEL1243684.1"/>
    <property type="molecule type" value="Genomic_DNA"/>
</dbReference>
<dbReference type="Gene3D" id="3.40.50.720">
    <property type="entry name" value="NAD(P)-binding Rossmann-like Domain"/>
    <property type="match status" value="1"/>
</dbReference>
<evidence type="ECO:0000256" key="1">
    <source>
        <dbReference type="ARBA" id="ARBA00022857"/>
    </source>
</evidence>
<organism evidence="3 4">
    <name type="scientific">Flavobacterium arundinis</name>
    <dbReference type="NCBI Taxonomy" id="3139143"/>
    <lineage>
        <taxon>Bacteria</taxon>
        <taxon>Pseudomonadati</taxon>
        <taxon>Bacteroidota</taxon>
        <taxon>Flavobacteriia</taxon>
        <taxon>Flavobacteriales</taxon>
        <taxon>Flavobacteriaceae</taxon>
        <taxon>Flavobacterium</taxon>
    </lineage>
</organism>
<dbReference type="PANTHER" id="PTHR43070">
    <property type="match status" value="1"/>
</dbReference>
<dbReference type="Pfam" id="PF03447">
    <property type="entry name" value="NAD_binding_3"/>
    <property type="match status" value="1"/>
</dbReference>
<dbReference type="InterPro" id="IPR005106">
    <property type="entry name" value="Asp/hSer_DH_NAD-bd"/>
</dbReference>
<keyword evidence="4" id="KW-1185">Reference proteome</keyword>
<accession>A0ABU9HV35</accession>
<protein>
    <recommendedName>
        <fullName evidence="2">Aspartate/homoserine dehydrogenase NAD-binding domain-containing protein</fullName>
    </recommendedName>
</protein>
<evidence type="ECO:0000313" key="4">
    <source>
        <dbReference type="Proteomes" id="UP001464555"/>
    </source>
</evidence>
<keyword evidence="1" id="KW-0521">NADP</keyword>
<dbReference type="InterPro" id="IPR036291">
    <property type="entry name" value="NAD(P)-bd_dom_sf"/>
</dbReference>
<sequence>MSKRINIVLFGIGNTGSALINKVVKERKELVLERNLDLRFPVITNSTVAFFEKEGPSYSWEANFIQFAIPFKLEDVLYYLMENNIENIIAVDATASAALAVEYHDLIKSGFSIVTVNESLNDLPEDFTKGLQFLAESRGMEFRRVANAIKGKEAAADALFDAILDVAEKRRKVA</sequence>
<evidence type="ECO:0000259" key="2">
    <source>
        <dbReference type="Pfam" id="PF03447"/>
    </source>
</evidence>